<dbReference type="EMBL" id="BAWO01000032">
    <property type="protein sequence ID" value="GAJ40100.1"/>
    <property type="molecule type" value="Genomic_DNA"/>
</dbReference>
<dbReference type="AlphaFoldDB" id="A0A023DFR5"/>
<evidence type="ECO:0000259" key="4">
    <source>
        <dbReference type="SMART" id="SM00797"/>
    </source>
</evidence>
<dbReference type="GO" id="GO:0016787">
    <property type="term" value="F:hydrolase activity"/>
    <property type="evidence" value="ECO:0007669"/>
    <property type="project" value="UniProtKB-KW"/>
</dbReference>
<name>A0A023DFR5_9BACL</name>
<evidence type="ECO:0000256" key="1">
    <source>
        <dbReference type="ARBA" id="ARBA00022741"/>
    </source>
</evidence>
<comment type="caution">
    <text evidence="5">The sequence shown here is derived from an EMBL/GenBank/DDBJ whole genome shotgun (WGS) entry which is preliminary data.</text>
</comment>
<keyword evidence="3" id="KW-0067">ATP-binding</keyword>
<keyword evidence="1" id="KW-0547">Nucleotide-binding</keyword>
<dbReference type="Proteomes" id="UP000023561">
    <property type="component" value="Unassembled WGS sequence"/>
</dbReference>
<gene>
    <name evidence="5" type="ORF">GCA01S_032_00170</name>
</gene>
<keyword evidence="6" id="KW-1185">Reference proteome</keyword>
<dbReference type="PANTHER" id="PTHR43309:SF5">
    <property type="entry name" value="5-OXOPROLINASE SUBUNIT C"/>
    <property type="match status" value="1"/>
</dbReference>
<dbReference type="NCBIfam" id="TIGR00724">
    <property type="entry name" value="urea_amlyse_rel"/>
    <property type="match status" value="1"/>
</dbReference>
<dbReference type="GeneID" id="301191377"/>
<organism evidence="5 6">
    <name type="scientific">Parageobacillus caldoxylosilyticus NBRC 107762</name>
    <dbReference type="NCBI Taxonomy" id="1220594"/>
    <lineage>
        <taxon>Bacteria</taxon>
        <taxon>Bacillati</taxon>
        <taxon>Bacillota</taxon>
        <taxon>Bacilli</taxon>
        <taxon>Bacillales</taxon>
        <taxon>Anoxybacillaceae</taxon>
        <taxon>Saccharococcus</taxon>
    </lineage>
</organism>
<evidence type="ECO:0000313" key="6">
    <source>
        <dbReference type="Proteomes" id="UP000023561"/>
    </source>
</evidence>
<protein>
    <recommendedName>
        <fullName evidence="4">Carboxyltransferase domain-containing protein</fullName>
    </recommendedName>
</protein>
<dbReference type="GO" id="GO:0005524">
    <property type="term" value="F:ATP binding"/>
    <property type="evidence" value="ECO:0007669"/>
    <property type="project" value="UniProtKB-KW"/>
</dbReference>
<dbReference type="SMART" id="SM00797">
    <property type="entry name" value="AHS2"/>
    <property type="match status" value="1"/>
</dbReference>
<dbReference type="OrthoDB" id="9782422at2"/>
<dbReference type="InterPro" id="IPR003778">
    <property type="entry name" value="CT_A_B"/>
</dbReference>
<evidence type="ECO:0000313" key="5">
    <source>
        <dbReference type="EMBL" id="GAJ40100.1"/>
    </source>
</evidence>
<feature type="domain" description="Carboxyltransferase" evidence="4">
    <location>
        <begin position="23"/>
        <end position="307"/>
    </location>
</feature>
<dbReference type="SUPFAM" id="SSF50891">
    <property type="entry name" value="Cyclophilin-like"/>
    <property type="match status" value="1"/>
</dbReference>
<keyword evidence="2" id="KW-0378">Hydrolase</keyword>
<evidence type="ECO:0000256" key="3">
    <source>
        <dbReference type="ARBA" id="ARBA00022840"/>
    </source>
</evidence>
<dbReference type="InterPro" id="IPR029000">
    <property type="entry name" value="Cyclophilin-like_dom_sf"/>
</dbReference>
<dbReference type="Pfam" id="PF02626">
    <property type="entry name" value="CT_A_B"/>
    <property type="match status" value="1"/>
</dbReference>
<evidence type="ECO:0000256" key="2">
    <source>
        <dbReference type="ARBA" id="ARBA00022801"/>
    </source>
</evidence>
<dbReference type="PANTHER" id="PTHR43309">
    <property type="entry name" value="5-OXOPROLINASE SUBUNIT C"/>
    <property type="match status" value="1"/>
</dbReference>
<dbReference type="Gene3D" id="2.40.100.10">
    <property type="entry name" value="Cyclophilin-like"/>
    <property type="match status" value="1"/>
</dbReference>
<dbReference type="InterPro" id="IPR052708">
    <property type="entry name" value="PxpC"/>
</dbReference>
<proteinExistence type="predicted"/>
<dbReference type="RefSeq" id="WP_017437497.1">
    <property type="nucleotide sequence ID" value="NZ_BAWO01000032.1"/>
</dbReference>
<reference evidence="5 6" key="1">
    <citation type="submission" date="2014-04" db="EMBL/GenBank/DDBJ databases">
        <title>Whole genome shotgun sequence of Geobacillus caldoxylosilyticus NBRC 107762.</title>
        <authorList>
            <person name="Hosoyama A."/>
            <person name="Hosoyama Y."/>
            <person name="Katano-Makiyama Y."/>
            <person name="Tsuchikane K."/>
            <person name="Ohji S."/>
            <person name="Ichikawa N."/>
            <person name="Yamazoe A."/>
            <person name="Fujita N."/>
        </authorList>
    </citation>
    <scope>NUCLEOTIDE SEQUENCE [LARGE SCALE GENOMIC DNA]</scope>
    <source>
        <strain evidence="5 6">NBRC 107762</strain>
    </source>
</reference>
<accession>A0A023DFR5</accession>
<sequence length="326" mass="36050">MIEIIHSGFFTTVQDQGRVGYRKAGVPAGGAMDSLASRLANLLVGNDENEAVLEMTMNGPTLRFATDAVIAICGGEFFCTLNERPVSMWRPLTVRRGDVLAIGACQKGYRGYIAFAGGLDLPLVMNSRSTYVQAAIGGLHGKPLQKGDILSLRSRAMAVPNIPIRWGIAFSARNYIDGKKKVIRAAAGPEYSTFTAESRAQFFSLAYEVTPQSDRMGYRLQGQVLRRKDNTEMISEAVAFGTVQVPAFGQPIVLMADCQTTGGYPRIAQVIAADLPILAQARPGDLIQFQKVSWQEAQRLYVERERQLKRWKIIIQQKWREMGYAH</sequence>